<sequence>MAKRVSFSAGGSGGCSDRPLIKLCRKDSSFLEPLIIGLVSSEHDMGDVFFGSDDARDMKEVQNKEDVLESYRRKKEIKDLKRKEKGRSLIRKFIDLLKVIFCFKL</sequence>
<evidence type="ECO:0000313" key="1">
    <source>
        <dbReference type="EMBL" id="OAY32430.1"/>
    </source>
</evidence>
<organism evidence="1">
    <name type="scientific">Manihot esculenta</name>
    <name type="common">Cassava</name>
    <name type="synonym">Jatropha manihot</name>
    <dbReference type="NCBI Taxonomy" id="3983"/>
    <lineage>
        <taxon>Eukaryota</taxon>
        <taxon>Viridiplantae</taxon>
        <taxon>Streptophyta</taxon>
        <taxon>Embryophyta</taxon>
        <taxon>Tracheophyta</taxon>
        <taxon>Spermatophyta</taxon>
        <taxon>Magnoliopsida</taxon>
        <taxon>eudicotyledons</taxon>
        <taxon>Gunneridae</taxon>
        <taxon>Pentapetalae</taxon>
        <taxon>rosids</taxon>
        <taxon>fabids</taxon>
        <taxon>Malpighiales</taxon>
        <taxon>Euphorbiaceae</taxon>
        <taxon>Crotonoideae</taxon>
        <taxon>Manihoteae</taxon>
        <taxon>Manihot</taxon>
    </lineage>
</organism>
<accession>A0A2C9UN53</accession>
<dbReference type="EMBL" id="CM004399">
    <property type="protein sequence ID" value="OAY32430.1"/>
    <property type="molecule type" value="Genomic_DNA"/>
</dbReference>
<dbReference type="OMA" id="MESYCRE"/>
<reference evidence="1" key="1">
    <citation type="submission" date="2016-02" db="EMBL/GenBank/DDBJ databases">
        <title>WGS assembly of Manihot esculenta.</title>
        <authorList>
            <person name="Bredeson J.V."/>
            <person name="Prochnik S.E."/>
            <person name="Lyons J.B."/>
            <person name="Schmutz J."/>
            <person name="Grimwood J."/>
            <person name="Vrebalov J."/>
            <person name="Bart R.S."/>
            <person name="Amuge T."/>
            <person name="Ferguson M.E."/>
            <person name="Green R."/>
            <person name="Putnam N."/>
            <person name="Stites J."/>
            <person name="Rounsley S."/>
            <person name="Rokhsar D.S."/>
        </authorList>
    </citation>
    <scope>NUCLEOTIDE SEQUENCE [LARGE SCALE GENOMIC DNA]</scope>
    <source>
        <tissue evidence="1">Leaf</tissue>
    </source>
</reference>
<protein>
    <submittedName>
        <fullName evidence="1">Uncharacterized protein</fullName>
    </submittedName>
</protein>
<dbReference type="AlphaFoldDB" id="A0A2C9UN53"/>
<gene>
    <name evidence="1" type="ORF">MANES_13G017000</name>
</gene>
<proteinExistence type="predicted"/>
<name>A0A2C9UN53_MANES</name>
<dbReference type="PROSITE" id="PS51257">
    <property type="entry name" value="PROKAR_LIPOPROTEIN"/>
    <property type="match status" value="1"/>
</dbReference>